<dbReference type="EMBL" id="CAFBIX010000094">
    <property type="protein sequence ID" value="CAB4851109.1"/>
    <property type="molecule type" value="Genomic_DNA"/>
</dbReference>
<dbReference type="SUPFAM" id="SSF48008">
    <property type="entry name" value="GntR ligand-binding domain-like"/>
    <property type="match status" value="1"/>
</dbReference>
<name>A0A6J7C481_9ZZZZ</name>
<protein>
    <submittedName>
        <fullName evidence="5">Unannotated protein</fullName>
    </submittedName>
</protein>
<dbReference type="InterPro" id="IPR011711">
    <property type="entry name" value="GntR_C"/>
</dbReference>
<keyword evidence="3" id="KW-0804">Transcription</keyword>
<dbReference type="Pfam" id="PF07729">
    <property type="entry name" value="FCD"/>
    <property type="match status" value="1"/>
</dbReference>
<evidence type="ECO:0000256" key="3">
    <source>
        <dbReference type="ARBA" id="ARBA00023163"/>
    </source>
</evidence>
<dbReference type="AlphaFoldDB" id="A0A6J7C481"/>
<keyword evidence="1" id="KW-0805">Transcription regulation</keyword>
<evidence type="ECO:0000256" key="2">
    <source>
        <dbReference type="ARBA" id="ARBA00023125"/>
    </source>
</evidence>
<dbReference type="GO" id="GO:0003677">
    <property type="term" value="F:DNA binding"/>
    <property type="evidence" value="ECO:0007669"/>
    <property type="project" value="UniProtKB-KW"/>
</dbReference>
<keyword evidence="2" id="KW-0238">DNA-binding</keyword>
<proteinExistence type="predicted"/>
<dbReference type="PANTHER" id="PTHR43537">
    <property type="entry name" value="TRANSCRIPTIONAL REGULATOR, GNTR FAMILY"/>
    <property type="match status" value="1"/>
</dbReference>
<sequence length="119" mass="13196">MLTDEDIEYLEDILSDVEAAATSGDVSAVTAANRRFHFALFEASNMPRLVRMIRNQWDATDAYRGVYFAAPANLKAMNAEHRNMIVALRNRDVAESIALQAAHRENSVAVVSQVISKAE</sequence>
<feature type="domain" description="GntR C-terminal" evidence="4">
    <location>
        <begin position="2"/>
        <end position="104"/>
    </location>
</feature>
<reference evidence="5" key="1">
    <citation type="submission" date="2020-05" db="EMBL/GenBank/DDBJ databases">
        <authorList>
            <person name="Chiriac C."/>
            <person name="Salcher M."/>
            <person name="Ghai R."/>
            <person name="Kavagutti S V."/>
        </authorList>
    </citation>
    <scope>NUCLEOTIDE SEQUENCE</scope>
</reference>
<evidence type="ECO:0000259" key="4">
    <source>
        <dbReference type="Pfam" id="PF07729"/>
    </source>
</evidence>
<organism evidence="5">
    <name type="scientific">freshwater metagenome</name>
    <dbReference type="NCBI Taxonomy" id="449393"/>
    <lineage>
        <taxon>unclassified sequences</taxon>
        <taxon>metagenomes</taxon>
        <taxon>ecological metagenomes</taxon>
    </lineage>
</organism>
<dbReference type="PANTHER" id="PTHR43537:SF24">
    <property type="entry name" value="GLUCONATE OPERON TRANSCRIPTIONAL REPRESSOR"/>
    <property type="match status" value="1"/>
</dbReference>
<dbReference type="InterPro" id="IPR008920">
    <property type="entry name" value="TF_FadR/GntR_C"/>
</dbReference>
<gene>
    <name evidence="5" type="ORF">UFOPK3278_01397</name>
</gene>
<accession>A0A6J7C481</accession>
<dbReference type="Gene3D" id="1.20.120.530">
    <property type="entry name" value="GntR ligand-binding domain-like"/>
    <property type="match status" value="1"/>
</dbReference>
<evidence type="ECO:0000256" key="1">
    <source>
        <dbReference type="ARBA" id="ARBA00023015"/>
    </source>
</evidence>
<evidence type="ECO:0000313" key="5">
    <source>
        <dbReference type="EMBL" id="CAB4851109.1"/>
    </source>
</evidence>